<gene>
    <name evidence="6" type="ORF">SAMN04487908_10541</name>
</gene>
<dbReference type="RefSeq" id="WP_262481099.1">
    <property type="nucleotide sequence ID" value="NZ_FNNS01000006.1"/>
</dbReference>
<dbReference type="CDD" id="cd00614">
    <property type="entry name" value="CGS_like"/>
    <property type="match status" value="1"/>
</dbReference>
<comment type="cofactor">
    <cofactor evidence="1 5">
        <name>pyridoxal 5'-phosphate</name>
        <dbReference type="ChEBI" id="CHEBI:597326"/>
    </cofactor>
</comment>
<sequence length="393" mass="43302">MNSSYCAKIKEKHMKFNTKTIHGGQQNIDPAYGSVMPPIYQTSTYAQTTPGGHKGFEYSRSGNPTRSALESALASIENGEFGIAFGSGLAAIDAVLKLLKAGDEVISTNDLYGGTYRLFTKIFEGFGIKFHFVNMENTNKIEEYINSNTKLIWVETPTNPMMKIIDIKAVATIAKKHNVLLGVDNTFTTPYLQQPLDLGADIVMHSATKYLGGHSDVLLGALIVKDSELANKLYFVQKASGAVCGPQDSFLVLRGLKTLHVRMQRHCENGRTVAEYLAQHQKIERVYWPGFENHPNHNIAREQMKDFGGMISFETKGNSFERAIRIVESLKVFTLAESLGGVESLAGHPASMTHASISKDERDKIGIVDSLIRLSVGIEDVEDLIEDLKQAIG</sequence>
<dbReference type="FunFam" id="3.90.1150.10:FF:000008">
    <property type="entry name" value="Cystathionine gamma-synthase"/>
    <property type="match status" value="1"/>
</dbReference>
<comment type="similarity">
    <text evidence="2 5">Belongs to the trans-sulfuration enzymes family.</text>
</comment>
<name>A0A1M6DKQ1_9FLAO</name>
<evidence type="ECO:0000256" key="5">
    <source>
        <dbReference type="RuleBase" id="RU362118"/>
    </source>
</evidence>
<dbReference type="SUPFAM" id="SSF53383">
    <property type="entry name" value="PLP-dependent transferases"/>
    <property type="match status" value="1"/>
</dbReference>
<dbReference type="Proteomes" id="UP000184172">
    <property type="component" value="Unassembled WGS sequence"/>
</dbReference>
<dbReference type="GO" id="GO:0019346">
    <property type="term" value="P:transsulfuration"/>
    <property type="evidence" value="ECO:0007669"/>
    <property type="project" value="InterPro"/>
</dbReference>
<keyword evidence="6" id="KW-0456">Lyase</keyword>
<dbReference type="STRING" id="797419.SAMN05216556_106131"/>
<feature type="modified residue" description="N6-(pyridoxal phosphate)lysine" evidence="4">
    <location>
        <position position="209"/>
    </location>
</feature>
<evidence type="ECO:0000256" key="4">
    <source>
        <dbReference type="PIRSR" id="PIRSR001434-2"/>
    </source>
</evidence>
<reference evidence="7" key="1">
    <citation type="submission" date="2016-11" db="EMBL/GenBank/DDBJ databases">
        <authorList>
            <person name="Varghese N."/>
            <person name="Submissions S."/>
        </authorList>
    </citation>
    <scope>NUCLEOTIDE SEQUENCE [LARGE SCALE GENOMIC DNA]</scope>
    <source>
        <strain evidence="7">DSM 26349</strain>
    </source>
</reference>
<dbReference type="EMBL" id="FQYV01000005">
    <property type="protein sequence ID" value="SHI73750.1"/>
    <property type="molecule type" value="Genomic_DNA"/>
</dbReference>
<dbReference type="InterPro" id="IPR054542">
    <property type="entry name" value="Cys_met_metab_PP"/>
</dbReference>
<dbReference type="GO" id="GO:0030170">
    <property type="term" value="F:pyridoxal phosphate binding"/>
    <property type="evidence" value="ECO:0007669"/>
    <property type="project" value="InterPro"/>
</dbReference>
<evidence type="ECO:0000256" key="1">
    <source>
        <dbReference type="ARBA" id="ARBA00001933"/>
    </source>
</evidence>
<dbReference type="FunFam" id="3.40.640.10:FF:000009">
    <property type="entry name" value="Cystathionine gamma-synthase homolog"/>
    <property type="match status" value="1"/>
</dbReference>
<dbReference type="AlphaFoldDB" id="A0A1M6DKQ1"/>
<dbReference type="InterPro" id="IPR000277">
    <property type="entry name" value="Cys/Met-Metab_PyrdxlP-dep_enz"/>
</dbReference>
<dbReference type="PANTHER" id="PTHR11808">
    <property type="entry name" value="TRANS-SULFURATION ENZYME FAMILY MEMBER"/>
    <property type="match status" value="1"/>
</dbReference>
<evidence type="ECO:0000313" key="7">
    <source>
        <dbReference type="Proteomes" id="UP000184172"/>
    </source>
</evidence>
<protein>
    <submittedName>
        <fullName evidence="6">Cystathionine gamma-lyase</fullName>
    </submittedName>
</protein>
<keyword evidence="7" id="KW-1185">Reference proteome</keyword>
<dbReference type="Pfam" id="PF01053">
    <property type="entry name" value="Cys_Met_Meta_PP"/>
    <property type="match status" value="1"/>
</dbReference>
<dbReference type="GO" id="GO:0019343">
    <property type="term" value="P:cysteine biosynthetic process via cystathionine"/>
    <property type="evidence" value="ECO:0007669"/>
    <property type="project" value="TreeGrafter"/>
</dbReference>
<accession>A0A1M6DKQ1</accession>
<proteinExistence type="inferred from homology"/>
<dbReference type="InterPro" id="IPR015424">
    <property type="entry name" value="PyrdxlP-dep_Trfase"/>
</dbReference>
<dbReference type="PIRSF" id="PIRSF001434">
    <property type="entry name" value="CGS"/>
    <property type="match status" value="1"/>
</dbReference>
<evidence type="ECO:0000256" key="3">
    <source>
        <dbReference type="ARBA" id="ARBA00022898"/>
    </source>
</evidence>
<keyword evidence="3 4" id="KW-0663">Pyridoxal phosphate</keyword>
<evidence type="ECO:0000256" key="2">
    <source>
        <dbReference type="ARBA" id="ARBA00009077"/>
    </source>
</evidence>
<dbReference type="Gene3D" id="3.90.1150.10">
    <property type="entry name" value="Aspartate Aminotransferase, domain 1"/>
    <property type="match status" value="1"/>
</dbReference>
<dbReference type="InterPro" id="IPR015422">
    <property type="entry name" value="PyrdxlP-dep_Trfase_small"/>
</dbReference>
<dbReference type="Gene3D" id="3.40.640.10">
    <property type="entry name" value="Type I PLP-dependent aspartate aminotransferase-like (Major domain)"/>
    <property type="match status" value="1"/>
</dbReference>
<dbReference type="NCBIfam" id="NF005871">
    <property type="entry name" value="PRK07811.1"/>
    <property type="match status" value="1"/>
</dbReference>
<dbReference type="GO" id="GO:0005737">
    <property type="term" value="C:cytoplasm"/>
    <property type="evidence" value="ECO:0007669"/>
    <property type="project" value="TreeGrafter"/>
</dbReference>
<dbReference type="PANTHER" id="PTHR11808:SF15">
    <property type="entry name" value="CYSTATHIONINE GAMMA-LYASE"/>
    <property type="match status" value="1"/>
</dbReference>
<dbReference type="GO" id="GO:0004123">
    <property type="term" value="F:cystathionine gamma-lyase activity"/>
    <property type="evidence" value="ECO:0007669"/>
    <property type="project" value="UniProtKB-ARBA"/>
</dbReference>
<evidence type="ECO:0000313" key="6">
    <source>
        <dbReference type="EMBL" id="SHI73750.1"/>
    </source>
</evidence>
<organism evidence="6 7">
    <name type="scientific">Aequorivita viscosa</name>
    <dbReference type="NCBI Taxonomy" id="797419"/>
    <lineage>
        <taxon>Bacteria</taxon>
        <taxon>Pseudomonadati</taxon>
        <taxon>Bacteroidota</taxon>
        <taxon>Flavobacteriia</taxon>
        <taxon>Flavobacteriales</taxon>
        <taxon>Flavobacteriaceae</taxon>
        <taxon>Aequorivita</taxon>
    </lineage>
</organism>
<dbReference type="InterPro" id="IPR015421">
    <property type="entry name" value="PyrdxlP-dep_Trfase_major"/>
</dbReference>
<dbReference type="PROSITE" id="PS00868">
    <property type="entry name" value="CYS_MET_METAB_PP"/>
    <property type="match status" value="1"/>
</dbReference>